<keyword evidence="3" id="KW-1185">Reference proteome</keyword>
<comment type="caution">
    <text evidence="2">The sequence shown here is derived from an EMBL/GenBank/DDBJ whole genome shotgun (WGS) entry which is preliminary data.</text>
</comment>
<evidence type="ECO:0000256" key="1">
    <source>
        <dbReference type="SAM" id="MobiDB-lite"/>
    </source>
</evidence>
<dbReference type="AlphaFoldDB" id="A0A922SXG1"/>
<feature type="region of interest" description="Disordered" evidence="1">
    <location>
        <begin position="36"/>
        <end position="86"/>
    </location>
</feature>
<dbReference type="Proteomes" id="UP000249757">
    <property type="component" value="Unassembled WGS sequence"/>
</dbReference>
<protein>
    <submittedName>
        <fullName evidence="2">Uncharacterized protein</fullName>
    </submittedName>
</protein>
<accession>A0A922SXG1</accession>
<organism evidence="2 3">
    <name type="scientific">Pyrenophora tritici-repentis</name>
    <dbReference type="NCBI Taxonomy" id="45151"/>
    <lineage>
        <taxon>Eukaryota</taxon>
        <taxon>Fungi</taxon>
        <taxon>Dikarya</taxon>
        <taxon>Ascomycota</taxon>
        <taxon>Pezizomycotina</taxon>
        <taxon>Dothideomycetes</taxon>
        <taxon>Pleosporomycetidae</taxon>
        <taxon>Pleosporales</taxon>
        <taxon>Pleosporineae</taxon>
        <taxon>Pleosporaceae</taxon>
        <taxon>Pyrenophora</taxon>
    </lineage>
</organism>
<evidence type="ECO:0000313" key="3">
    <source>
        <dbReference type="Proteomes" id="UP000249757"/>
    </source>
</evidence>
<evidence type="ECO:0000313" key="2">
    <source>
        <dbReference type="EMBL" id="KAI1516089.1"/>
    </source>
</evidence>
<sequence length="170" mass="18245">MDAPRTRGEMRPNCNGNSPALWNELSLWHAIEMQPSAHHAPAPGTYPRPSVTRGLGRDSHRPSSAKPPAPRRNTVETPAGLCGSRPGILENATWTEFARPRNCGAVGPQLVRTLLDGDSGNSRALAIESASISHPGISTEPGGAAHVESVAMRLVQRGCGRQKRLHTQRQ</sequence>
<reference evidence="3" key="1">
    <citation type="journal article" date="2022" name="Microb. Genom.">
        <title>A global pangenome for the wheat fungal pathogen Pyrenophora tritici-repentis and prediction of effector protein structural homology.</title>
        <authorList>
            <person name="Moolhuijzen P.M."/>
            <person name="See P.T."/>
            <person name="Shi G."/>
            <person name="Powell H.R."/>
            <person name="Cockram J."/>
            <person name="Jorgensen L.N."/>
            <person name="Benslimane H."/>
            <person name="Strelkov S.E."/>
            <person name="Turner J."/>
            <person name="Liu Z."/>
            <person name="Moffat C.S."/>
        </authorList>
    </citation>
    <scope>NUCLEOTIDE SEQUENCE [LARGE SCALE GENOMIC DNA]</scope>
</reference>
<gene>
    <name evidence="2" type="ORF">Ptr86124_004626</name>
</gene>
<name>A0A922SXG1_9PLEO</name>
<dbReference type="EMBL" id="NRDI02000005">
    <property type="protein sequence ID" value="KAI1516089.1"/>
    <property type="molecule type" value="Genomic_DNA"/>
</dbReference>
<proteinExistence type="predicted"/>